<gene>
    <name evidence="2" type="ORF">BB215W447A_1413</name>
</gene>
<evidence type="ECO:0000313" key="3">
    <source>
        <dbReference type="Proteomes" id="UP000232491"/>
    </source>
</evidence>
<accession>A0A2K9BXG2</accession>
<keyword evidence="1" id="KW-1133">Transmembrane helix</keyword>
<dbReference type="RefSeq" id="WP_052792714.1">
    <property type="nucleotide sequence ID" value="NZ_BCXN01000005.1"/>
</dbReference>
<sequence>MMVSLIYLGKENPISYKTVFGMDGFDRHDTDGGNQTADSASDIKVYPESASGCLINDLGKLLNMNPDFYRRRIRRIRTAAIAVGLSAICLIAIFLIPDDSNPVFQNFFSALFGFFLGLASSVYEKFRKWADRVNQTMKDAEGRMPIWEAIYKNSIFYDECFITLPAARVSPTWAQRAWIKIRFPSLSRKWHKYFRNGMAEPGLKPLPFPLIYDSSQSEQKKFSIRWRHWFNKRECRKQLHYLESLSRCVFMLKPYQATLDYLLAYSPKIIGKEIRKDKILKGYIPVNDGVYVYQKNVDK</sequence>
<dbReference type="Proteomes" id="UP000232491">
    <property type="component" value="Chromosome"/>
</dbReference>
<reference evidence="2 3" key="1">
    <citation type="submission" date="2017-05" db="EMBL/GenBank/DDBJ databases">
        <title>Comparative genomics and methylome analysis of the gut commensal Bifidobacterium breve.</title>
        <authorList>
            <person name="Bottacini F."/>
            <person name="Morrissey R."/>
            <person name="Roberts R.J."/>
            <person name="James K."/>
            <person name="van Breen J."/>
            <person name="Egan M."/>
            <person name="Lambert J."/>
            <person name="van Limpt K."/>
            <person name="Stanton C."/>
            <person name="Knol J."/>
            <person name="O' Connell Motherway M."/>
            <person name="van Sinderen D."/>
        </authorList>
    </citation>
    <scope>NUCLEOTIDE SEQUENCE [LARGE SCALE GENOMIC DNA]</scope>
    <source>
        <strain evidence="2 3">215W447a</strain>
    </source>
</reference>
<evidence type="ECO:0000256" key="1">
    <source>
        <dbReference type="SAM" id="Phobius"/>
    </source>
</evidence>
<organism evidence="2 3">
    <name type="scientific">Bifidobacterium breve</name>
    <dbReference type="NCBI Taxonomy" id="1685"/>
    <lineage>
        <taxon>Bacteria</taxon>
        <taxon>Bacillati</taxon>
        <taxon>Actinomycetota</taxon>
        <taxon>Actinomycetes</taxon>
        <taxon>Bifidobacteriales</taxon>
        <taxon>Bifidobacteriaceae</taxon>
        <taxon>Bifidobacterium</taxon>
    </lineage>
</organism>
<evidence type="ECO:0000313" key="2">
    <source>
        <dbReference type="EMBL" id="AUE03425.1"/>
    </source>
</evidence>
<keyword evidence="1" id="KW-0472">Membrane</keyword>
<protein>
    <submittedName>
        <fullName evidence="2">Uncharacterized protein</fullName>
    </submittedName>
</protein>
<feature type="transmembrane region" description="Helical" evidence="1">
    <location>
        <begin position="79"/>
        <end position="97"/>
    </location>
</feature>
<keyword evidence="1" id="KW-0812">Transmembrane</keyword>
<dbReference type="EMBL" id="CP021558">
    <property type="protein sequence ID" value="AUE03425.1"/>
    <property type="molecule type" value="Genomic_DNA"/>
</dbReference>
<feature type="transmembrane region" description="Helical" evidence="1">
    <location>
        <begin position="103"/>
        <end position="123"/>
    </location>
</feature>
<proteinExistence type="predicted"/>
<dbReference type="AlphaFoldDB" id="A0A2K9BXG2"/>
<name>A0A2K9BXG2_BIFBR</name>